<evidence type="ECO:0000313" key="1">
    <source>
        <dbReference type="EMBL" id="KZS02803.1"/>
    </source>
</evidence>
<proteinExistence type="predicted"/>
<reference evidence="1 2" key="1">
    <citation type="submission" date="2016-03" db="EMBL/GenBank/DDBJ databases">
        <title>EvidentialGene: Evidence-directed Construction of Genes on Genomes.</title>
        <authorList>
            <person name="Gilbert D.G."/>
            <person name="Choi J.-H."/>
            <person name="Mockaitis K."/>
            <person name="Colbourne J."/>
            <person name="Pfrender M."/>
        </authorList>
    </citation>
    <scope>NUCLEOTIDE SEQUENCE [LARGE SCALE GENOMIC DNA]</scope>
    <source>
        <strain evidence="1 2">Xinb3</strain>
        <tissue evidence="1">Complete organism</tissue>
    </source>
</reference>
<keyword evidence="2" id="KW-1185">Reference proteome</keyword>
<evidence type="ECO:0000313" key="2">
    <source>
        <dbReference type="Proteomes" id="UP000076858"/>
    </source>
</evidence>
<comment type="caution">
    <text evidence="1">The sequence shown here is derived from an EMBL/GenBank/DDBJ whole genome shotgun (WGS) entry which is preliminary data.</text>
</comment>
<dbReference type="Proteomes" id="UP000076858">
    <property type="component" value="Unassembled WGS sequence"/>
</dbReference>
<gene>
    <name evidence="1" type="ORF">APZ42_000006</name>
</gene>
<accession>A0A164JZI9</accession>
<sequence length="96" mass="11243">RFISQGINISNWWKKKKKIDIFLEILDVTEECKRSRVQHDPNTPLNMFLSETTLQAWRISLLSVIALTEEMFNAGYFTILTGKFNQDPLEVKLNLI</sequence>
<organism evidence="1 2">
    <name type="scientific">Daphnia magna</name>
    <dbReference type="NCBI Taxonomy" id="35525"/>
    <lineage>
        <taxon>Eukaryota</taxon>
        <taxon>Metazoa</taxon>
        <taxon>Ecdysozoa</taxon>
        <taxon>Arthropoda</taxon>
        <taxon>Crustacea</taxon>
        <taxon>Branchiopoda</taxon>
        <taxon>Diplostraca</taxon>
        <taxon>Cladocera</taxon>
        <taxon>Anomopoda</taxon>
        <taxon>Daphniidae</taxon>
        <taxon>Daphnia</taxon>
    </lineage>
</organism>
<feature type="non-terminal residue" evidence="1">
    <location>
        <position position="96"/>
    </location>
</feature>
<dbReference type="EMBL" id="LRGB01003413">
    <property type="protein sequence ID" value="KZS02803.1"/>
    <property type="molecule type" value="Genomic_DNA"/>
</dbReference>
<feature type="non-terminal residue" evidence="1">
    <location>
        <position position="1"/>
    </location>
</feature>
<name>A0A164JZI9_9CRUS</name>
<dbReference type="AlphaFoldDB" id="A0A164JZI9"/>
<protein>
    <submittedName>
        <fullName evidence="1">Uncharacterized protein</fullName>
    </submittedName>
</protein>